<proteinExistence type="predicted"/>
<dbReference type="AlphaFoldDB" id="A0A427XWM1"/>
<feature type="region of interest" description="Disordered" evidence="1">
    <location>
        <begin position="418"/>
        <end position="525"/>
    </location>
</feature>
<comment type="caution">
    <text evidence="2">The sequence shown here is derived from an EMBL/GenBank/DDBJ whole genome shotgun (WGS) entry which is preliminary data.</text>
</comment>
<dbReference type="RefSeq" id="XP_028477192.1">
    <property type="nucleotide sequence ID" value="XM_028622300.1"/>
</dbReference>
<accession>A0A427XWM1</accession>
<dbReference type="Proteomes" id="UP000279236">
    <property type="component" value="Unassembled WGS sequence"/>
</dbReference>
<evidence type="ECO:0000313" key="3">
    <source>
        <dbReference type="Proteomes" id="UP000279236"/>
    </source>
</evidence>
<sequence>MAPAESQRQVVAALEHLAANPSLAAPAPRQPLWFTIYSNAQDVRFARLLHESRKTQLLIVVRDAWQLARLQNLRAVESHHTLVGLPVAPPLEPIPHQGAEVPEPPLPELLPPPPAFPRDVHALRTCTAPTLTELLDSYGQPTLDNVEQKRARFAVFIGAPSYQTVDDGSPATSLGSSLYSSCSSAATEYEANPQFNDPEFDSDAEDAKDKFLYRYCYQCPFAVDRKDAWIPYDRQLQRTVLPSYTTPMGSPMMHGFHPMMTPVHPAPPAQYAAPSQVYHHPAYATTPTYQVQPSPVIDHYALSFPSNAAAMQDVANFFASMSGFRAEVNTSWVPYMVIPCQAAASMPYTYYLRPHGGHSGTTFPPGMSFMVGSDCQVTVTRDSGPFGYQHPSGFGHPPPPTGFYCYAGAGGHYPPQSAPYPSAPNFNDYGRYEEPGSFGRRRRAYSSAGHYDEPSSDEEDSEDEMGEEQGRSSRPTRSRTYCPSRRQSDPTDDCRHFNQTYSGRERSSRPRVERNTEEPRPLPEMGFTDLLKDGRYKGRYFVGIKLTFNGSLTHEDMLAIGDEIRRSRTITHNLEIIAIMGSVAPQQSRLFLAAPVIDSSQVAFWKKTAHRELMQILRSRRDDPVIEVYSEQH</sequence>
<dbReference type="EMBL" id="RSCE01000004">
    <property type="protein sequence ID" value="RSH83240.1"/>
    <property type="molecule type" value="Genomic_DNA"/>
</dbReference>
<keyword evidence="3" id="KW-1185">Reference proteome</keyword>
<evidence type="ECO:0000313" key="2">
    <source>
        <dbReference type="EMBL" id="RSH83240.1"/>
    </source>
</evidence>
<feature type="compositionally biased region" description="Acidic residues" evidence="1">
    <location>
        <begin position="454"/>
        <end position="467"/>
    </location>
</feature>
<dbReference type="GeneID" id="39591450"/>
<feature type="compositionally biased region" description="Polar residues" evidence="1">
    <location>
        <begin position="472"/>
        <end position="481"/>
    </location>
</feature>
<reference evidence="2 3" key="1">
    <citation type="submission" date="2018-11" db="EMBL/GenBank/DDBJ databases">
        <title>Genome sequence of Apiotrichum porosum DSM 27194.</title>
        <authorList>
            <person name="Aliyu H."/>
            <person name="Gorte O."/>
            <person name="Ochsenreither K."/>
        </authorList>
    </citation>
    <scope>NUCLEOTIDE SEQUENCE [LARGE SCALE GENOMIC DNA]</scope>
    <source>
        <strain evidence="2 3">DSM 27194</strain>
    </source>
</reference>
<evidence type="ECO:0000256" key="1">
    <source>
        <dbReference type="SAM" id="MobiDB-lite"/>
    </source>
</evidence>
<protein>
    <submittedName>
        <fullName evidence="2">Uncharacterized protein</fullName>
    </submittedName>
</protein>
<name>A0A427XWM1_9TREE</name>
<gene>
    <name evidence="2" type="ORF">EHS24_006907</name>
</gene>
<feature type="compositionally biased region" description="Basic and acidic residues" evidence="1">
    <location>
        <begin position="486"/>
        <end position="496"/>
    </location>
</feature>
<feature type="compositionally biased region" description="Basic and acidic residues" evidence="1">
    <location>
        <begin position="503"/>
        <end position="521"/>
    </location>
</feature>
<organism evidence="2 3">
    <name type="scientific">Apiotrichum porosum</name>
    <dbReference type="NCBI Taxonomy" id="105984"/>
    <lineage>
        <taxon>Eukaryota</taxon>
        <taxon>Fungi</taxon>
        <taxon>Dikarya</taxon>
        <taxon>Basidiomycota</taxon>
        <taxon>Agaricomycotina</taxon>
        <taxon>Tremellomycetes</taxon>
        <taxon>Trichosporonales</taxon>
        <taxon>Trichosporonaceae</taxon>
        <taxon>Apiotrichum</taxon>
    </lineage>
</organism>